<dbReference type="InParanoid" id="A0A024G903"/>
<dbReference type="GO" id="GO:0016887">
    <property type="term" value="F:ATP hydrolysis activity"/>
    <property type="evidence" value="ECO:0007669"/>
    <property type="project" value="InterPro"/>
</dbReference>
<dbReference type="STRING" id="65357.A0A024G903"/>
<dbReference type="FunFam" id="1.10.8.60:FF:000038">
    <property type="entry name" value="spermatogenesis-associated protein 5-like protein 1"/>
    <property type="match status" value="1"/>
</dbReference>
<protein>
    <recommendedName>
        <fullName evidence="3">AAA+ ATPase domain-containing protein</fullName>
    </recommendedName>
</protein>
<organism evidence="4 5">
    <name type="scientific">Albugo candida</name>
    <dbReference type="NCBI Taxonomy" id="65357"/>
    <lineage>
        <taxon>Eukaryota</taxon>
        <taxon>Sar</taxon>
        <taxon>Stramenopiles</taxon>
        <taxon>Oomycota</taxon>
        <taxon>Peronosporomycetes</taxon>
        <taxon>Albuginales</taxon>
        <taxon>Albuginaceae</taxon>
        <taxon>Albugo</taxon>
    </lineage>
</organism>
<dbReference type="SMART" id="SM00382">
    <property type="entry name" value="AAA"/>
    <property type="match status" value="2"/>
</dbReference>
<dbReference type="PANTHER" id="PTHR23077">
    <property type="entry name" value="AAA-FAMILY ATPASE"/>
    <property type="match status" value="1"/>
</dbReference>
<reference evidence="4 5" key="1">
    <citation type="submission" date="2012-05" db="EMBL/GenBank/DDBJ databases">
        <title>Recombination and specialization in a pathogen metapopulation.</title>
        <authorList>
            <person name="Gardiner A."/>
            <person name="Kemen E."/>
            <person name="Schultz-Larsen T."/>
            <person name="MacLean D."/>
            <person name="Van Oosterhout C."/>
            <person name="Jones J.D.G."/>
        </authorList>
    </citation>
    <scope>NUCLEOTIDE SEQUENCE [LARGE SCALE GENOMIC DNA]</scope>
    <source>
        <strain evidence="4 5">Ac Nc2</strain>
    </source>
</reference>
<sequence>MDDSPPLTLFKTTKGMNFDSWTSRCRLLGSVVTNRPLGSSLYVLLIPKFESECFICVGHLCSLQKQSKVDFDAMISLKRSLLSESLLSEQTQVDKRYSLVWVPKTAITDAKNIVLKLAINDNEKSHFIRQSLNDIKYKSYLQQILQSGLLVRQDAIIRCPLPPAMKASAHKSYVEFIVVSVLPSTSHFQRITPNCRCSFTFPPENSSEVVMDEDVSVAGLEEEQQYLKDLILFPIAASQNNIAINFPRGVLLCGPPGVGKTLLVRAVTTQCSKLAPLMLKTLNGGDIITGLIGDAERTLREVFAECKRHKERTNGVSVVFIDEIDALCPKRSIENTSMTQARVLAQLLVLLDDNSSDSRHNVIVIGATNVPNLIDDALKRPGRIDREIYIRAPDMETREKIFDLHLSNFSLVNAYTTEERNEFIEYLARITIGYVGADIAALCREAYKTASQRQKENDHVSENRPVALHSTLQCLERTSTIGAKAWIVTPTPLWFLQYADAGQLCRILGRGSCNKQRLLHQMGPKTCSLLRRSDFDSARRFVPASCLRGALGSMTFGEKRGWDTIGGQEDVKIALMQALDWPILYSKQFSRFGIQPPRGILLYGPPGCSKSSLARVAATSSGMTFLTLSAANVFSPFVGDAEATIRQAFRDARAALPAILFLDEIDVFAAKRAFNQPGKSDESGSPASLRVLSTLLNEMDGIESAEGLIVIGATNRPECLDIALLRPGRFDRSFYIALPGFTDRLKILQIYTSRMSLNPDINLKKIASQTENFSGADLENLCREAAIHALRESLHSKCISMRHLENACVEMRPSSSKESLNRYLAFGGSKSGPHKQEITQF</sequence>
<keyword evidence="2" id="KW-0067">ATP-binding</keyword>
<dbReference type="Proteomes" id="UP000053237">
    <property type="component" value="Unassembled WGS sequence"/>
</dbReference>
<dbReference type="AlphaFoldDB" id="A0A024G903"/>
<dbReference type="FunFam" id="3.40.50.300:FF:001440">
    <property type="entry name" value="ATPase, AAA family protein"/>
    <property type="match status" value="1"/>
</dbReference>
<name>A0A024G903_9STRA</name>
<feature type="domain" description="AAA+ ATPase" evidence="3">
    <location>
        <begin position="596"/>
        <end position="740"/>
    </location>
</feature>
<dbReference type="GO" id="GO:0005524">
    <property type="term" value="F:ATP binding"/>
    <property type="evidence" value="ECO:0007669"/>
    <property type="project" value="UniProtKB-KW"/>
</dbReference>
<dbReference type="SUPFAM" id="SSF52540">
    <property type="entry name" value="P-loop containing nucleoside triphosphate hydrolases"/>
    <property type="match status" value="2"/>
</dbReference>
<dbReference type="InterPro" id="IPR003593">
    <property type="entry name" value="AAA+_ATPase"/>
</dbReference>
<comment type="caution">
    <text evidence="4">The sequence shown here is derived from an EMBL/GenBank/DDBJ whole genome shotgun (WGS) entry which is preliminary data.</text>
</comment>
<dbReference type="PROSITE" id="PS00674">
    <property type="entry name" value="AAA"/>
    <property type="match status" value="2"/>
</dbReference>
<dbReference type="EMBL" id="CAIX01000042">
    <property type="protein sequence ID" value="CCI43015.1"/>
    <property type="molecule type" value="Genomic_DNA"/>
</dbReference>
<dbReference type="Gene3D" id="1.10.8.60">
    <property type="match status" value="2"/>
</dbReference>
<evidence type="ECO:0000256" key="2">
    <source>
        <dbReference type="ARBA" id="ARBA00022840"/>
    </source>
</evidence>
<keyword evidence="5" id="KW-1185">Reference proteome</keyword>
<dbReference type="InterPro" id="IPR003960">
    <property type="entry name" value="ATPase_AAA_CS"/>
</dbReference>
<proteinExistence type="predicted"/>
<dbReference type="PANTHER" id="PTHR23077:SF117">
    <property type="entry name" value="AAA+ ATPASE DOMAIN-CONTAINING PROTEIN"/>
    <property type="match status" value="1"/>
</dbReference>
<gene>
    <name evidence="4" type="ORF">BN9_037990</name>
</gene>
<keyword evidence="1" id="KW-0547">Nucleotide-binding</keyword>
<evidence type="ECO:0000313" key="4">
    <source>
        <dbReference type="EMBL" id="CCI43015.1"/>
    </source>
</evidence>
<dbReference type="Pfam" id="PF00004">
    <property type="entry name" value="AAA"/>
    <property type="match status" value="2"/>
</dbReference>
<dbReference type="InterPro" id="IPR050168">
    <property type="entry name" value="AAA_ATPase_domain"/>
</dbReference>
<evidence type="ECO:0000313" key="5">
    <source>
        <dbReference type="Proteomes" id="UP000053237"/>
    </source>
</evidence>
<dbReference type="OrthoDB" id="5421at2759"/>
<feature type="domain" description="AAA+ ATPase" evidence="3">
    <location>
        <begin position="246"/>
        <end position="394"/>
    </location>
</feature>
<evidence type="ECO:0000259" key="3">
    <source>
        <dbReference type="SMART" id="SM00382"/>
    </source>
</evidence>
<dbReference type="Pfam" id="PF17862">
    <property type="entry name" value="AAA_lid_3"/>
    <property type="match status" value="2"/>
</dbReference>
<accession>A0A024G903</accession>
<evidence type="ECO:0000256" key="1">
    <source>
        <dbReference type="ARBA" id="ARBA00022741"/>
    </source>
</evidence>
<dbReference type="InterPro" id="IPR041569">
    <property type="entry name" value="AAA_lid_3"/>
</dbReference>
<dbReference type="InterPro" id="IPR003959">
    <property type="entry name" value="ATPase_AAA_core"/>
</dbReference>
<dbReference type="InterPro" id="IPR027417">
    <property type="entry name" value="P-loop_NTPase"/>
</dbReference>
<dbReference type="Gene3D" id="3.40.50.300">
    <property type="entry name" value="P-loop containing nucleotide triphosphate hydrolases"/>
    <property type="match status" value="2"/>
</dbReference>
<dbReference type="FunFam" id="3.40.50.300:FF:000061">
    <property type="entry name" value="ATPase family, AAA domain-containing 2"/>
    <property type="match status" value="1"/>
</dbReference>